<evidence type="ECO:0000256" key="1">
    <source>
        <dbReference type="SAM" id="MobiDB-lite"/>
    </source>
</evidence>
<feature type="compositionally biased region" description="Basic and acidic residues" evidence="1">
    <location>
        <begin position="54"/>
        <end position="67"/>
    </location>
</feature>
<feature type="compositionally biased region" description="Pro residues" evidence="1">
    <location>
        <begin position="83"/>
        <end position="95"/>
    </location>
</feature>
<evidence type="ECO:0000313" key="3">
    <source>
        <dbReference type="Proteomes" id="UP000548476"/>
    </source>
</evidence>
<feature type="compositionally biased region" description="Basic residues" evidence="1">
    <location>
        <begin position="335"/>
        <end position="344"/>
    </location>
</feature>
<gene>
    <name evidence="2" type="ORF">HNR73_000340</name>
</gene>
<feature type="compositionally biased region" description="Basic and acidic residues" evidence="1">
    <location>
        <begin position="35"/>
        <end position="48"/>
    </location>
</feature>
<keyword evidence="3" id="KW-1185">Reference proteome</keyword>
<feature type="compositionally biased region" description="Basic and acidic residues" evidence="1">
    <location>
        <begin position="151"/>
        <end position="164"/>
    </location>
</feature>
<accession>A0A841FF85</accession>
<feature type="region of interest" description="Disordered" evidence="1">
    <location>
        <begin position="1"/>
        <end position="171"/>
    </location>
</feature>
<feature type="region of interest" description="Disordered" evidence="1">
    <location>
        <begin position="219"/>
        <end position="344"/>
    </location>
</feature>
<evidence type="ECO:0000313" key="2">
    <source>
        <dbReference type="EMBL" id="MBB6032498.1"/>
    </source>
</evidence>
<reference evidence="2 3" key="1">
    <citation type="submission" date="2020-08" db="EMBL/GenBank/DDBJ databases">
        <title>Genomic Encyclopedia of Type Strains, Phase IV (KMG-IV): sequencing the most valuable type-strain genomes for metagenomic binning, comparative biology and taxonomic classification.</title>
        <authorList>
            <person name="Goeker M."/>
        </authorList>
    </citation>
    <scope>NUCLEOTIDE SEQUENCE [LARGE SCALE GENOMIC DNA]</scope>
    <source>
        <strain evidence="2 3">YIM 65646</strain>
    </source>
</reference>
<protein>
    <submittedName>
        <fullName evidence="2">Uncharacterized protein</fullName>
    </submittedName>
</protein>
<feature type="compositionally biased region" description="Basic and acidic residues" evidence="1">
    <location>
        <begin position="101"/>
        <end position="118"/>
    </location>
</feature>
<organism evidence="2 3">
    <name type="scientific">Phytomonospora endophytica</name>
    <dbReference type="NCBI Taxonomy" id="714109"/>
    <lineage>
        <taxon>Bacteria</taxon>
        <taxon>Bacillati</taxon>
        <taxon>Actinomycetota</taxon>
        <taxon>Actinomycetes</taxon>
        <taxon>Micromonosporales</taxon>
        <taxon>Micromonosporaceae</taxon>
        <taxon>Phytomonospora</taxon>
    </lineage>
</organism>
<name>A0A841FF85_9ACTN</name>
<comment type="caution">
    <text evidence="2">The sequence shown here is derived from an EMBL/GenBank/DDBJ whole genome shotgun (WGS) entry which is preliminary data.</text>
</comment>
<feature type="compositionally biased region" description="Polar residues" evidence="1">
    <location>
        <begin position="246"/>
        <end position="255"/>
    </location>
</feature>
<dbReference type="EMBL" id="JACHGT010000001">
    <property type="protein sequence ID" value="MBB6032498.1"/>
    <property type="molecule type" value="Genomic_DNA"/>
</dbReference>
<proteinExistence type="predicted"/>
<sequence>MDGRATPLAASEAKARRCVPPGRRDASPRGTRTGEATRNHTDHADPSDRATPSRLRDRNASRARRTDSGTPRPRPNRDRRATPPRPPLSPSPPPSRKLERRRTDRPETAGHPRPELRTTSRRRPNRSEVLRARSRRRHGRAQVAGRVRPSKRNEATGARDRCWRDGTGTIGRGRARTRVTVTGPVWPSRTRAARHNRHRHRHGRPREVALAHARGSYRPEVPIAGTGRPSLCDVATTPPRARVTLTDPSARTTTSSHRKPEAARTTPHGPPADEANPATPARGPVPGAQAAFSSWAPGNPSAFPCSRGSREGEALSPPCDGTAEPKRAESCRTPLFRRGRRHPP</sequence>
<dbReference type="Proteomes" id="UP000548476">
    <property type="component" value="Unassembled WGS sequence"/>
</dbReference>
<dbReference type="AlphaFoldDB" id="A0A841FF85"/>